<dbReference type="PANTHER" id="PTHR30575:SF0">
    <property type="entry name" value="XAA-ARG DIPEPTIDASE"/>
    <property type="match status" value="1"/>
</dbReference>
<evidence type="ECO:0000313" key="5">
    <source>
        <dbReference type="Proteomes" id="UP000642284"/>
    </source>
</evidence>
<dbReference type="SUPFAM" id="SSF53187">
    <property type="entry name" value="Zn-dependent exopeptidases"/>
    <property type="match status" value="1"/>
</dbReference>
<dbReference type="EMBL" id="JACTVJ010000006">
    <property type="protein sequence ID" value="MBC9713438.1"/>
    <property type="molecule type" value="Genomic_DNA"/>
</dbReference>
<protein>
    <recommendedName>
        <fullName evidence="1">Peptidase M20 domain-containing protein 2</fullName>
    </recommendedName>
</protein>
<dbReference type="Proteomes" id="UP000642284">
    <property type="component" value="Unassembled WGS sequence"/>
</dbReference>
<name>A0ABR7SGE2_9ACTN</name>
<proteinExistence type="inferred from homology"/>
<dbReference type="CDD" id="cd05672">
    <property type="entry name" value="M20_ACY1L2-like"/>
    <property type="match status" value="1"/>
</dbReference>
<accession>A0ABR7SGE2</accession>
<gene>
    <name evidence="4" type="ORF">H9Y04_12745</name>
</gene>
<dbReference type="InterPro" id="IPR052030">
    <property type="entry name" value="Peptidase_M20/M20A_hydrolases"/>
</dbReference>
<dbReference type="InterPro" id="IPR011650">
    <property type="entry name" value="Peptidase_M20_dimer"/>
</dbReference>
<evidence type="ECO:0000313" key="4">
    <source>
        <dbReference type="EMBL" id="MBC9713438.1"/>
    </source>
</evidence>
<dbReference type="Pfam" id="PF01546">
    <property type="entry name" value="Peptidase_M20"/>
    <property type="match status" value="1"/>
</dbReference>
<evidence type="ECO:0000256" key="1">
    <source>
        <dbReference type="PIRNR" id="PIRNR037226"/>
    </source>
</evidence>
<dbReference type="InterPro" id="IPR017439">
    <property type="entry name" value="Amidohydrolase"/>
</dbReference>
<feature type="region of interest" description="Disordered" evidence="2">
    <location>
        <begin position="410"/>
        <end position="447"/>
    </location>
</feature>
<dbReference type="InterPro" id="IPR002933">
    <property type="entry name" value="Peptidase_M20"/>
</dbReference>
<dbReference type="NCBIfam" id="TIGR01891">
    <property type="entry name" value="amidohydrolases"/>
    <property type="match status" value="1"/>
</dbReference>
<keyword evidence="5" id="KW-1185">Reference proteome</keyword>
<dbReference type="Pfam" id="PF07687">
    <property type="entry name" value="M20_dimer"/>
    <property type="match status" value="1"/>
</dbReference>
<sequence>MTIAATPTPDPANTPPAKASPAVPAAPAAPAAPTTPAAPAALKADIRDRITTRHRDALLSLSRRIHDHPEPAFEEHRAAAWCAELLEEHGYFVTAPAYGLKTAFEATIGSGPTTVALACEYDALPGLGHACGHNLIAAASVGAALGLAPYAEELGLTVKVLGTPAEERGAGKALLIEAGAFDGVDAAMMVHPCPFEVAEFTSFALGTLEVEFTGKPAHPSLDAHEGRNAADAMTVAQVAIGLLRQQLPPHWKVHGVTTFAGERPNLIPHRSTASYEIRAAAAGDLRELRERVEACFRAGALATGCEVTLTRPEPDYLDFRTDSELIALWRANAAGLGRPEPVSKDAFACTDMGNVSHLVPAIHPVLDITGGACGPHEPEFAAAARSPRGEQALLDGAVGLAWTAADLATARRNRGRVHRPPAQEPLGGRQSATDHGSRRLTWRSAPS</sequence>
<dbReference type="Gene3D" id="3.40.630.10">
    <property type="entry name" value="Zn peptidases"/>
    <property type="match status" value="1"/>
</dbReference>
<dbReference type="RefSeq" id="WP_187813928.1">
    <property type="nucleotide sequence ID" value="NZ_JACTVJ010000006.1"/>
</dbReference>
<feature type="region of interest" description="Disordered" evidence="2">
    <location>
        <begin position="1"/>
        <end position="38"/>
    </location>
</feature>
<dbReference type="InterPro" id="IPR017144">
    <property type="entry name" value="Xaa-Arg_dipeptidase"/>
</dbReference>
<comment type="caution">
    <text evidence="4">The sequence shown here is derived from an EMBL/GenBank/DDBJ whole genome shotgun (WGS) entry which is preliminary data.</text>
</comment>
<evidence type="ECO:0000256" key="2">
    <source>
        <dbReference type="SAM" id="MobiDB-lite"/>
    </source>
</evidence>
<comment type="similarity">
    <text evidence="1">Belongs to the peptidase M20A family.</text>
</comment>
<dbReference type="PIRSF" id="PIRSF037226">
    <property type="entry name" value="Amidohydrolase_ACY1L2_prd"/>
    <property type="match status" value="1"/>
</dbReference>
<feature type="domain" description="Peptidase M20 dimerisation" evidence="3">
    <location>
        <begin position="204"/>
        <end position="299"/>
    </location>
</feature>
<dbReference type="PANTHER" id="PTHR30575">
    <property type="entry name" value="PEPTIDASE M20"/>
    <property type="match status" value="1"/>
</dbReference>
<feature type="compositionally biased region" description="Low complexity" evidence="2">
    <location>
        <begin position="15"/>
        <end position="38"/>
    </location>
</feature>
<organism evidence="4 5">
    <name type="scientific">Streptomyces polyasparticus</name>
    <dbReference type="NCBI Taxonomy" id="2767826"/>
    <lineage>
        <taxon>Bacteria</taxon>
        <taxon>Bacillati</taxon>
        <taxon>Actinomycetota</taxon>
        <taxon>Actinomycetes</taxon>
        <taxon>Kitasatosporales</taxon>
        <taxon>Streptomycetaceae</taxon>
        <taxon>Streptomyces</taxon>
    </lineage>
</organism>
<dbReference type="InterPro" id="IPR036264">
    <property type="entry name" value="Bact_exopeptidase_dim_dom"/>
</dbReference>
<evidence type="ECO:0000259" key="3">
    <source>
        <dbReference type="Pfam" id="PF07687"/>
    </source>
</evidence>
<dbReference type="SUPFAM" id="SSF55031">
    <property type="entry name" value="Bacterial exopeptidase dimerisation domain"/>
    <property type="match status" value="1"/>
</dbReference>
<reference evidence="4 5" key="1">
    <citation type="submission" date="2020-08" db="EMBL/GenBank/DDBJ databases">
        <title>Genemic of Streptomyces polyaspartic.</title>
        <authorList>
            <person name="Liu W."/>
        </authorList>
    </citation>
    <scope>NUCLEOTIDE SEQUENCE [LARGE SCALE GENOMIC DNA]</scope>
    <source>
        <strain evidence="4 5">TRM66268-LWL</strain>
    </source>
</reference>
<dbReference type="Gene3D" id="3.30.70.360">
    <property type="match status" value="1"/>
</dbReference>